<dbReference type="Proteomes" id="UP000653797">
    <property type="component" value="Unassembled WGS sequence"/>
</dbReference>
<dbReference type="EMBL" id="JACXAA010000010">
    <property type="protein sequence ID" value="MBD2755913.1"/>
    <property type="molecule type" value="Genomic_DNA"/>
</dbReference>
<comment type="caution">
    <text evidence="1">The sequence shown here is derived from an EMBL/GenBank/DDBJ whole genome shotgun (WGS) entry which is preliminary data.</text>
</comment>
<keyword evidence="2" id="KW-1185">Reference proteome</keyword>
<dbReference type="RefSeq" id="WP_191041539.1">
    <property type="nucleotide sequence ID" value="NZ_JACXAA010000010.1"/>
</dbReference>
<evidence type="ECO:0000313" key="2">
    <source>
        <dbReference type="Proteomes" id="UP000653797"/>
    </source>
</evidence>
<sequence length="197" mass="22181">MMNHVCRRPGRLLAVCLHLAMLLWLLGCKEQGDTSRPAIPADIYGTWNASGLNFESAGQGSTPMTTGQAALFNAFKAGTYTFNWDSTYVKRSSDSTLSATTVLVTLERGTFKLLNGQLVLTTQDALTKTTRNQYLTCNYEIRSLGTFAVTTIALQVTKDQLLQTLEEEKQTNPSYQQTRDFLLERNFFRINQTLRQY</sequence>
<accession>A0A927B5Z7</accession>
<evidence type="ECO:0000313" key="1">
    <source>
        <dbReference type="EMBL" id="MBD2755913.1"/>
    </source>
</evidence>
<reference evidence="1" key="1">
    <citation type="submission" date="2020-09" db="EMBL/GenBank/DDBJ databases">
        <authorList>
            <person name="Kim M.K."/>
        </authorList>
    </citation>
    <scope>NUCLEOTIDE SEQUENCE</scope>
    <source>
        <strain evidence="1">BT704</strain>
    </source>
</reference>
<dbReference type="PROSITE" id="PS51257">
    <property type="entry name" value="PROKAR_LIPOPROTEIN"/>
    <property type="match status" value="1"/>
</dbReference>
<proteinExistence type="predicted"/>
<dbReference type="AlphaFoldDB" id="A0A927B5Z7"/>
<organism evidence="1 2">
    <name type="scientific">Spirosoma validum</name>
    <dbReference type="NCBI Taxonomy" id="2771355"/>
    <lineage>
        <taxon>Bacteria</taxon>
        <taxon>Pseudomonadati</taxon>
        <taxon>Bacteroidota</taxon>
        <taxon>Cytophagia</taxon>
        <taxon>Cytophagales</taxon>
        <taxon>Cytophagaceae</taxon>
        <taxon>Spirosoma</taxon>
    </lineage>
</organism>
<name>A0A927B5Z7_9BACT</name>
<protein>
    <recommendedName>
        <fullName evidence="3">Lipocalin-like domain-containing protein</fullName>
    </recommendedName>
</protein>
<gene>
    <name evidence="1" type="ORF">IC230_23640</name>
</gene>
<evidence type="ECO:0008006" key="3">
    <source>
        <dbReference type="Google" id="ProtNLM"/>
    </source>
</evidence>